<dbReference type="PROSITE" id="PS00086">
    <property type="entry name" value="CYTOCHROME_P450"/>
    <property type="match status" value="1"/>
</dbReference>
<dbReference type="SUPFAM" id="SSF48264">
    <property type="entry name" value="Cytochrome P450"/>
    <property type="match status" value="1"/>
</dbReference>
<evidence type="ECO:0000256" key="3">
    <source>
        <dbReference type="ARBA" id="ARBA00022723"/>
    </source>
</evidence>
<evidence type="ECO:0000313" key="7">
    <source>
        <dbReference type="EMBL" id="KXJ87548.1"/>
    </source>
</evidence>
<dbReference type="AlphaFoldDB" id="A0A136IRS5"/>
<dbReference type="InParanoid" id="A0A136IRS5"/>
<organism evidence="7 8">
    <name type="scientific">Microdochium bolleyi</name>
    <dbReference type="NCBI Taxonomy" id="196109"/>
    <lineage>
        <taxon>Eukaryota</taxon>
        <taxon>Fungi</taxon>
        <taxon>Dikarya</taxon>
        <taxon>Ascomycota</taxon>
        <taxon>Pezizomycotina</taxon>
        <taxon>Sordariomycetes</taxon>
        <taxon>Xylariomycetidae</taxon>
        <taxon>Xylariales</taxon>
        <taxon>Microdochiaceae</taxon>
        <taxon>Microdochium</taxon>
    </lineage>
</organism>
<dbReference type="PANTHER" id="PTHR24305">
    <property type="entry name" value="CYTOCHROME P450"/>
    <property type="match status" value="1"/>
</dbReference>
<dbReference type="GO" id="GO:0016705">
    <property type="term" value="F:oxidoreductase activity, acting on paired donors, with incorporation or reduction of molecular oxygen"/>
    <property type="evidence" value="ECO:0007669"/>
    <property type="project" value="InterPro"/>
</dbReference>
<protein>
    <submittedName>
        <fullName evidence="7">Cytochrome P450</fullName>
    </submittedName>
</protein>
<keyword evidence="4 5" id="KW-0408">Iron</keyword>
<evidence type="ECO:0000256" key="5">
    <source>
        <dbReference type="PIRSR" id="PIRSR602401-1"/>
    </source>
</evidence>
<reference evidence="8" key="1">
    <citation type="submission" date="2016-02" db="EMBL/GenBank/DDBJ databases">
        <title>Draft genome sequence of Microdochium bolleyi, a fungal endophyte of beachgrass.</title>
        <authorList>
            <consortium name="DOE Joint Genome Institute"/>
            <person name="David A.S."/>
            <person name="May G."/>
            <person name="Haridas S."/>
            <person name="Lim J."/>
            <person name="Wang M."/>
            <person name="Labutti K."/>
            <person name="Lipzen A."/>
            <person name="Barry K."/>
            <person name="Grigoriev I.V."/>
        </authorList>
    </citation>
    <scope>NUCLEOTIDE SEQUENCE [LARGE SCALE GENOMIC DNA]</scope>
    <source>
        <strain evidence="8">J235TASD1</strain>
    </source>
</reference>
<keyword evidence="3 5" id="KW-0479">Metal-binding</keyword>
<proteinExistence type="inferred from homology"/>
<dbReference type="STRING" id="196109.A0A136IRS5"/>
<gene>
    <name evidence="7" type="ORF">Micbo1qcDRAFT_236397</name>
</gene>
<feature type="binding site" description="axial binding residue" evidence="5">
    <location>
        <position position="522"/>
    </location>
    <ligand>
        <name>heme</name>
        <dbReference type="ChEBI" id="CHEBI:30413"/>
    </ligand>
    <ligandPart>
        <name>Fe</name>
        <dbReference type="ChEBI" id="CHEBI:18248"/>
    </ligandPart>
</feature>
<keyword evidence="6" id="KW-0560">Oxidoreductase</keyword>
<dbReference type="InterPro" id="IPR001128">
    <property type="entry name" value="Cyt_P450"/>
</dbReference>
<evidence type="ECO:0000256" key="2">
    <source>
        <dbReference type="ARBA" id="ARBA00022617"/>
    </source>
</evidence>
<dbReference type="Proteomes" id="UP000070501">
    <property type="component" value="Unassembled WGS sequence"/>
</dbReference>
<dbReference type="InterPro" id="IPR002401">
    <property type="entry name" value="Cyt_P450_E_grp-I"/>
</dbReference>
<evidence type="ECO:0000256" key="4">
    <source>
        <dbReference type="ARBA" id="ARBA00023004"/>
    </source>
</evidence>
<dbReference type="GO" id="GO:0020037">
    <property type="term" value="F:heme binding"/>
    <property type="evidence" value="ECO:0007669"/>
    <property type="project" value="InterPro"/>
</dbReference>
<keyword evidence="8" id="KW-1185">Reference proteome</keyword>
<dbReference type="PANTHER" id="PTHR24305:SF222">
    <property type="entry name" value="CYTOCHROME P450 MONOOXYGENASE STCS"/>
    <property type="match status" value="1"/>
</dbReference>
<dbReference type="EMBL" id="KQ964262">
    <property type="protein sequence ID" value="KXJ87548.1"/>
    <property type="molecule type" value="Genomic_DNA"/>
</dbReference>
<dbReference type="InterPro" id="IPR017972">
    <property type="entry name" value="Cyt_P450_CS"/>
</dbReference>
<dbReference type="GO" id="GO:0004497">
    <property type="term" value="F:monooxygenase activity"/>
    <property type="evidence" value="ECO:0007669"/>
    <property type="project" value="UniProtKB-KW"/>
</dbReference>
<comment type="cofactor">
    <cofactor evidence="1 5">
        <name>heme</name>
        <dbReference type="ChEBI" id="CHEBI:30413"/>
    </cofactor>
</comment>
<evidence type="ECO:0000256" key="6">
    <source>
        <dbReference type="RuleBase" id="RU000461"/>
    </source>
</evidence>
<accession>A0A136IRS5</accession>
<dbReference type="Pfam" id="PF00067">
    <property type="entry name" value="p450"/>
    <property type="match status" value="1"/>
</dbReference>
<dbReference type="InterPro" id="IPR036396">
    <property type="entry name" value="Cyt_P450_sf"/>
</dbReference>
<keyword evidence="6" id="KW-0503">Monooxygenase</keyword>
<dbReference type="Gene3D" id="1.10.630.10">
    <property type="entry name" value="Cytochrome P450"/>
    <property type="match status" value="1"/>
</dbReference>
<evidence type="ECO:0000313" key="8">
    <source>
        <dbReference type="Proteomes" id="UP000070501"/>
    </source>
</evidence>
<sequence>MLDSARASISSTLGTAALGALAAALAAFVGKLVQRRRMYKRLQAEGIPLLPHSWLLGHLYIFGDFFKAHPGDTNIMELQPWLAANRTKYFPPGAEIPPVVYLDLWPAVKFPLAIVLDADMATQLLAAQPGRPAGITRGPLQKDLFTTLTGQDDIFCMEGAEWKTWRARLSPAFSSRNITALVPQMIDETMVFVRGLEGMAGADQADEWGPVFQLLKRTSSLTVDVIARALIDRRLHDQTTPGGSPTKVALLDTIKRGVQNIGWAGYLPHVPILNSIAIRRHQLTMSAFLQPGIDAALDAETTHLGASGNKSIVHVACSPFVAKDSSTGADDDGTAAAAARIDDATLRNIQGHLKMIMFAGYDTTASALCWMFKELQDRPDCLARLRAEHDAVFPVSPGAENSVSSTAALLRETPHLLNALPYTTAVIKETLRLHIPSGVLRQNTDPDSANAVRLVHRATGRTYPTAGHAIFDGSTHILTSDEYYPHATQFLPERWLAGKDDPLYVEDKTNLVRWFGTGPRQCIGKELAMHELRLAAAMVMRRFDVREAWEEWDLQRGKTGKRQPMINGQRLYSTGLGPAHLKDDMPVQLRIAR</sequence>
<evidence type="ECO:0000256" key="1">
    <source>
        <dbReference type="ARBA" id="ARBA00001971"/>
    </source>
</evidence>
<name>A0A136IRS5_9PEZI</name>
<dbReference type="InterPro" id="IPR050121">
    <property type="entry name" value="Cytochrome_P450_monoxygenase"/>
</dbReference>
<dbReference type="GO" id="GO:0005506">
    <property type="term" value="F:iron ion binding"/>
    <property type="evidence" value="ECO:0007669"/>
    <property type="project" value="InterPro"/>
</dbReference>
<dbReference type="PRINTS" id="PR00463">
    <property type="entry name" value="EP450I"/>
</dbReference>
<keyword evidence="2 5" id="KW-0349">Heme</keyword>
<comment type="similarity">
    <text evidence="6">Belongs to the cytochrome P450 family.</text>
</comment>
<dbReference type="OrthoDB" id="10029320at2759"/>
<dbReference type="PRINTS" id="PR00385">
    <property type="entry name" value="P450"/>
</dbReference>